<dbReference type="GO" id="GO:0003676">
    <property type="term" value="F:nucleic acid binding"/>
    <property type="evidence" value="ECO:0007669"/>
    <property type="project" value="InterPro"/>
</dbReference>
<accession>A0A6P3WMF3</accession>
<reference evidence="3" key="1">
    <citation type="submission" date="2025-08" db="UniProtKB">
        <authorList>
            <consortium name="RefSeq"/>
        </authorList>
    </citation>
    <scope>IDENTIFICATION</scope>
</reference>
<keyword evidence="2" id="KW-1185">Reference proteome</keyword>
<dbReference type="OrthoDB" id="9986793at2759"/>
<evidence type="ECO:0000313" key="2">
    <source>
        <dbReference type="Proteomes" id="UP000515204"/>
    </source>
</evidence>
<evidence type="ECO:0000313" key="3">
    <source>
        <dbReference type="RefSeq" id="XP_014467255.1"/>
    </source>
</evidence>
<dbReference type="PANTHER" id="PTHR47326:SF1">
    <property type="entry name" value="HTH PSQ-TYPE DOMAIN-CONTAINING PROTEIN"/>
    <property type="match status" value="1"/>
</dbReference>
<dbReference type="InterPro" id="IPR032135">
    <property type="entry name" value="DUF4817"/>
</dbReference>
<dbReference type="RefSeq" id="XP_014467255.1">
    <property type="nucleotide sequence ID" value="XM_014611769.1"/>
</dbReference>
<dbReference type="Gene3D" id="3.30.420.10">
    <property type="entry name" value="Ribonuclease H-like superfamily/Ribonuclease H"/>
    <property type="match status" value="1"/>
</dbReference>
<dbReference type="Proteomes" id="UP000515204">
    <property type="component" value="Unplaced"/>
</dbReference>
<dbReference type="PANTHER" id="PTHR47326">
    <property type="entry name" value="TRANSPOSABLE ELEMENT TC3 TRANSPOSASE-LIKE PROTEIN"/>
    <property type="match status" value="1"/>
</dbReference>
<proteinExistence type="predicted"/>
<dbReference type="GeneID" id="106740582"/>
<dbReference type="InterPro" id="IPR036397">
    <property type="entry name" value="RNaseH_sf"/>
</dbReference>
<name>A0A6P3WMF3_DINQU</name>
<dbReference type="Pfam" id="PF16087">
    <property type="entry name" value="DUF4817"/>
    <property type="match status" value="1"/>
</dbReference>
<evidence type="ECO:0000259" key="1">
    <source>
        <dbReference type="Pfam" id="PF16087"/>
    </source>
</evidence>
<protein>
    <submittedName>
        <fullName evidence="3">Uncharacterized protein LOC106740582</fullName>
    </submittedName>
</protein>
<dbReference type="KEGG" id="dqu:106740582"/>
<gene>
    <name evidence="3" type="primary">LOC106740582</name>
</gene>
<dbReference type="AlphaFoldDB" id="A0A6P3WMF3"/>
<feature type="domain" description="DUF4817" evidence="1">
    <location>
        <begin position="4"/>
        <end position="61"/>
    </location>
</feature>
<sequence length="185" mass="21406">MIWTGEHRGFAVRSFLENGRSVIATQRVMRLRFHIPRHVSVPDGKTIKRWVSSLEETGSTELSEQTNLGEIWFQQDGATAHTARISMAKLRQMFPTRLVSLRGDLGWPARSPDLSICDFFLWGYLKEKVFKHRPHTLQELKRRIIEEVNAIPIQMCQNAARSFQNRLHQCIATGGRHLADIVFKR</sequence>
<organism evidence="2 3">
    <name type="scientific">Dinoponera quadriceps</name>
    <name type="common">South American ant</name>
    <dbReference type="NCBI Taxonomy" id="609295"/>
    <lineage>
        <taxon>Eukaryota</taxon>
        <taxon>Metazoa</taxon>
        <taxon>Ecdysozoa</taxon>
        <taxon>Arthropoda</taxon>
        <taxon>Hexapoda</taxon>
        <taxon>Insecta</taxon>
        <taxon>Pterygota</taxon>
        <taxon>Neoptera</taxon>
        <taxon>Endopterygota</taxon>
        <taxon>Hymenoptera</taxon>
        <taxon>Apocrita</taxon>
        <taxon>Aculeata</taxon>
        <taxon>Formicoidea</taxon>
        <taxon>Formicidae</taxon>
        <taxon>Ponerinae</taxon>
        <taxon>Ponerini</taxon>
        <taxon>Dinoponera</taxon>
    </lineage>
</organism>